<dbReference type="PANTHER" id="PTHR48090">
    <property type="entry name" value="UNDECAPRENYL-PHOSPHATE 4-DEOXY-4-FORMAMIDO-L-ARABINOSE TRANSFERASE-RELATED"/>
    <property type="match status" value="1"/>
</dbReference>
<dbReference type="GO" id="GO:0009103">
    <property type="term" value="P:lipopolysaccharide biosynthetic process"/>
    <property type="evidence" value="ECO:0007669"/>
    <property type="project" value="UniProtKB-KW"/>
</dbReference>
<organism evidence="10">
    <name type="scientific">marine sediment metagenome</name>
    <dbReference type="NCBI Taxonomy" id="412755"/>
    <lineage>
        <taxon>unclassified sequences</taxon>
        <taxon>metagenomes</taxon>
        <taxon>ecological metagenomes</taxon>
    </lineage>
</organism>
<dbReference type="GO" id="GO:0016757">
    <property type="term" value="F:glycosyltransferase activity"/>
    <property type="evidence" value="ECO:0007669"/>
    <property type="project" value="UniProtKB-KW"/>
</dbReference>
<evidence type="ECO:0000256" key="6">
    <source>
        <dbReference type="ARBA" id="ARBA00022989"/>
    </source>
</evidence>
<dbReference type="PANTHER" id="PTHR48090:SF3">
    <property type="entry name" value="UNDECAPRENYL-PHOSPHATE 4-DEOXY-4-FORMAMIDO-L-ARABINOSE TRANSFERASE"/>
    <property type="match status" value="1"/>
</dbReference>
<proteinExistence type="predicted"/>
<keyword evidence="1" id="KW-1003">Cell membrane</keyword>
<reference evidence="10" key="1">
    <citation type="journal article" date="2014" name="Front. Microbiol.">
        <title>High frequency of phylogenetically diverse reductive dehalogenase-homologous genes in deep subseafloor sedimentary metagenomes.</title>
        <authorList>
            <person name="Kawai M."/>
            <person name="Futagami T."/>
            <person name="Toyoda A."/>
            <person name="Takaki Y."/>
            <person name="Nishi S."/>
            <person name="Hori S."/>
            <person name="Arai W."/>
            <person name="Tsubouchi T."/>
            <person name="Morono Y."/>
            <person name="Uchiyama I."/>
            <person name="Ito T."/>
            <person name="Fujiyama A."/>
            <person name="Inagaki F."/>
            <person name="Takami H."/>
        </authorList>
    </citation>
    <scope>NUCLEOTIDE SEQUENCE</scope>
    <source>
        <strain evidence="10">Expedition CK06-06</strain>
    </source>
</reference>
<keyword evidence="6 8" id="KW-1133">Transmembrane helix</keyword>
<keyword evidence="7 8" id="KW-0472">Membrane</keyword>
<dbReference type="Pfam" id="PF00535">
    <property type="entry name" value="Glycos_transf_2"/>
    <property type="match status" value="1"/>
</dbReference>
<feature type="transmembrane region" description="Helical" evidence="8">
    <location>
        <begin position="179"/>
        <end position="201"/>
    </location>
</feature>
<sequence>MPSTPELAVLALRRNFGQTAALQAGLDRAQGEAIVTMDGDLQNDPRDIPRLLAELSGGADVVSGWRKNRHDALILRRIPSWLANRLIRLVTGVVIHDQGCSLKAYRGEVVRGLDLYADMHRFIAILTMALGASISEVEVRHHPRVAGKSKYGISRTFKVLADLFSIQMLTWFRENPIRWFALLGSPFLVTAVLALVAVFLSDGSTTVLTAVALLTATTFLACLFLGLLGELVIQGTHGDRSRRAALREWGRGI</sequence>
<dbReference type="GO" id="GO:0005886">
    <property type="term" value="C:plasma membrane"/>
    <property type="evidence" value="ECO:0007669"/>
    <property type="project" value="TreeGrafter"/>
</dbReference>
<accession>X0U864</accession>
<dbReference type="SUPFAM" id="SSF53448">
    <property type="entry name" value="Nucleotide-diphospho-sugar transferases"/>
    <property type="match status" value="1"/>
</dbReference>
<evidence type="ECO:0000256" key="3">
    <source>
        <dbReference type="ARBA" id="ARBA00022679"/>
    </source>
</evidence>
<evidence type="ECO:0000256" key="7">
    <source>
        <dbReference type="ARBA" id="ARBA00023136"/>
    </source>
</evidence>
<feature type="domain" description="Glycosyltransferase 2-like" evidence="9">
    <location>
        <begin position="6"/>
        <end position="110"/>
    </location>
</feature>
<comment type="caution">
    <text evidence="10">The sequence shown here is derived from an EMBL/GenBank/DDBJ whole genome shotgun (WGS) entry which is preliminary data.</text>
</comment>
<feature type="transmembrane region" description="Helical" evidence="8">
    <location>
        <begin position="207"/>
        <end position="233"/>
    </location>
</feature>
<keyword evidence="2" id="KW-0328">Glycosyltransferase</keyword>
<evidence type="ECO:0000256" key="4">
    <source>
        <dbReference type="ARBA" id="ARBA00022692"/>
    </source>
</evidence>
<gene>
    <name evidence="10" type="ORF">S01H1_07002</name>
</gene>
<evidence type="ECO:0000259" key="9">
    <source>
        <dbReference type="Pfam" id="PF00535"/>
    </source>
</evidence>
<evidence type="ECO:0000256" key="5">
    <source>
        <dbReference type="ARBA" id="ARBA00022985"/>
    </source>
</evidence>
<protein>
    <recommendedName>
        <fullName evidence="9">Glycosyltransferase 2-like domain-containing protein</fullName>
    </recommendedName>
</protein>
<name>X0U864_9ZZZZ</name>
<evidence type="ECO:0000256" key="2">
    <source>
        <dbReference type="ARBA" id="ARBA00022676"/>
    </source>
</evidence>
<dbReference type="InterPro" id="IPR029044">
    <property type="entry name" value="Nucleotide-diphossugar_trans"/>
</dbReference>
<dbReference type="InterPro" id="IPR050256">
    <property type="entry name" value="Glycosyltransferase_2"/>
</dbReference>
<keyword evidence="5" id="KW-0448">Lipopolysaccharide biosynthesis</keyword>
<keyword evidence="3" id="KW-0808">Transferase</keyword>
<dbReference type="InterPro" id="IPR001173">
    <property type="entry name" value="Glyco_trans_2-like"/>
</dbReference>
<dbReference type="EMBL" id="BARS01003612">
    <property type="protein sequence ID" value="GAF84705.1"/>
    <property type="molecule type" value="Genomic_DNA"/>
</dbReference>
<dbReference type="Gene3D" id="3.90.550.10">
    <property type="entry name" value="Spore Coat Polysaccharide Biosynthesis Protein SpsA, Chain A"/>
    <property type="match status" value="1"/>
</dbReference>
<evidence type="ECO:0000256" key="8">
    <source>
        <dbReference type="SAM" id="Phobius"/>
    </source>
</evidence>
<evidence type="ECO:0000313" key="10">
    <source>
        <dbReference type="EMBL" id="GAF84705.1"/>
    </source>
</evidence>
<dbReference type="CDD" id="cd04187">
    <property type="entry name" value="DPM1_like_bac"/>
    <property type="match status" value="1"/>
</dbReference>
<dbReference type="AlphaFoldDB" id="X0U864"/>
<keyword evidence="4 8" id="KW-0812">Transmembrane</keyword>
<evidence type="ECO:0000256" key="1">
    <source>
        <dbReference type="ARBA" id="ARBA00022475"/>
    </source>
</evidence>